<protein>
    <recommendedName>
        <fullName evidence="1">N-acyl amino acid synthase FeeM catalytic core domain-containing protein</fullName>
    </recommendedName>
</protein>
<dbReference type="InterPro" id="IPR054597">
    <property type="entry name" value="FeeM_cat"/>
</dbReference>
<feature type="domain" description="N-acyl amino acid synthase FeeM catalytic core" evidence="1">
    <location>
        <begin position="19"/>
        <end position="156"/>
    </location>
</feature>
<keyword evidence="3" id="KW-1185">Reference proteome</keyword>
<dbReference type="Gene3D" id="3.40.630.30">
    <property type="match status" value="1"/>
</dbReference>
<evidence type="ECO:0000313" key="2">
    <source>
        <dbReference type="EMBL" id="SAL23771.1"/>
    </source>
</evidence>
<organism evidence="2 3">
    <name type="scientific">Caballeronia humi</name>
    <dbReference type="NCBI Taxonomy" id="326474"/>
    <lineage>
        <taxon>Bacteria</taxon>
        <taxon>Pseudomonadati</taxon>
        <taxon>Pseudomonadota</taxon>
        <taxon>Betaproteobacteria</taxon>
        <taxon>Burkholderiales</taxon>
        <taxon>Burkholderiaceae</taxon>
        <taxon>Caballeronia</taxon>
    </lineage>
</organism>
<dbReference type="EMBL" id="FCNW02000004">
    <property type="protein sequence ID" value="SAL23771.1"/>
    <property type="molecule type" value="Genomic_DNA"/>
</dbReference>
<dbReference type="Proteomes" id="UP000054977">
    <property type="component" value="Unassembled WGS sequence"/>
</dbReference>
<evidence type="ECO:0000313" key="3">
    <source>
        <dbReference type="Proteomes" id="UP000054977"/>
    </source>
</evidence>
<dbReference type="AlphaFoldDB" id="A0A158FVX6"/>
<reference evidence="2" key="1">
    <citation type="submission" date="2016-01" db="EMBL/GenBank/DDBJ databases">
        <authorList>
            <person name="Peeters C."/>
        </authorList>
    </citation>
    <scope>NUCLEOTIDE SEQUENCE [LARGE SCALE GENOMIC DNA]</scope>
    <source>
        <strain evidence="2">LMG 22934</strain>
    </source>
</reference>
<evidence type="ECO:0000259" key="1">
    <source>
        <dbReference type="Pfam" id="PF21926"/>
    </source>
</evidence>
<accession>A0A158FVX6</accession>
<proteinExistence type="predicted"/>
<dbReference type="InterPro" id="IPR016181">
    <property type="entry name" value="Acyl_CoA_acyltransferase"/>
</dbReference>
<name>A0A158FVX6_9BURK</name>
<sequence length="224" mass="25209">MPFTIRIVSSERDLHKAVNIRRAAYGRHLPDFAEKMTVDACDREPGTAILLAESKLDGAPLGTMRIQTNEFAPLGVEHSVRLPDHLNGVRLAEATRLGVAGGSVGRVVKMMLFKSLFLYCEQQHIDWMVITARSPLDREYETMLFEDVFGEKQFIPMAHVGGLPHRVLAGEVGVARQRWEEAAHPLFRFVFQTHHPDIDLSTADLSFERETVRCPEASQVAYGR</sequence>
<dbReference type="SUPFAM" id="SSF55729">
    <property type="entry name" value="Acyl-CoA N-acyltransferases (Nat)"/>
    <property type="match status" value="1"/>
</dbReference>
<dbReference type="Pfam" id="PF21926">
    <property type="entry name" value="FeeM"/>
    <property type="match status" value="1"/>
</dbReference>
<gene>
    <name evidence="2" type="ORF">AWB65_01282</name>
</gene>
<comment type="caution">
    <text evidence="2">The sequence shown here is derived from an EMBL/GenBank/DDBJ whole genome shotgun (WGS) entry which is preliminary data.</text>
</comment>